<sequence>MRRCNGSGSDKKEAKVITASKSKGKPARIILTFSTSEIREPEASIKAHVVWNFAT</sequence>
<accession>A0A0B0P346</accession>
<gene>
    <name evidence="2" type="ORF">F383_25628</name>
</gene>
<dbReference type="EMBL" id="KN413181">
    <property type="protein sequence ID" value="KHG19480.1"/>
    <property type="molecule type" value="Genomic_DNA"/>
</dbReference>
<dbReference type="AlphaFoldDB" id="A0A0B0P346"/>
<proteinExistence type="predicted"/>
<evidence type="ECO:0000256" key="1">
    <source>
        <dbReference type="SAM" id="MobiDB-lite"/>
    </source>
</evidence>
<reference evidence="3" key="1">
    <citation type="submission" date="2014-09" db="EMBL/GenBank/DDBJ databases">
        <authorList>
            <person name="Mudge J."/>
            <person name="Ramaraj T."/>
            <person name="Lindquist I.E."/>
            <person name="Bharti A.K."/>
            <person name="Sundararajan A."/>
            <person name="Cameron C.T."/>
            <person name="Woodward J.E."/>
            <person name="May G.D."/>
            <person name="Brubaker C."/>
            <person name="Broadhvest J."/>
            <person name="Wilkins T.A."/>
        </authorList>
    </citation>
    <scope>NUCLEOTIDE SEQUENCE</scope>
    <source>
        <strain evidence="3">cv. AKA8401</strain>
    </source>
</reference>
<dbReference type="Proteomes" id="UP000032142">
    <property type="component" value="Unassembled WGS sequence"/>
</dbReference>
<evidence type="ECO:0000313" key="2">
    <source>
        <dbReference type="EMBL" id="KHG19480.1"/>
    </source>
</evidence>
<organism evidence="2 3">
    <name type="scientific">Gossypium arboreum</name>
    <name type="common">Tree cotton</name>
    <name type="synonym">Gossypium nanking</name>
    <dbReference type="NCBI Taxonomy" id="29729"/>
    <lineage>
        <taxon>Eukaryota</taxon>
        <taxon>Viridiplantae</taxon>
        <taxon>Streptophyta</taxon>
        <taxon>Embryophyta</taxon>
        <taxon>Tracheophyta</taxon>
        <taxon>Spermatophyta</taxon>
        <taxon>Magnoliopsida</taxon>
        <taxon>eudicotyledons</taxon>
        <taxon>Gunneridae</taxon>
        <taxon>Pentapetalae</taxon>
        <taxon>rosids</taxon>
        <taxon>malvids</taxon>
        <taxon>Malvales</taxon>
        <taxon>Malvaceae</taxon>
        <taxon>Malvoideae</taxon>
        <taxon>Gossypium</taxon>
    </lineage>
</organism>
<protein>
    <submittedName>
        <fullName evidence="2">Uncharacterized protein</fullName>
    </submittedName>
</protein>
<feature type="region of interest" description="Disordered" evidence="1">
    <location>
        <begin position="1"/>
        <end position="20"/>
    </location>
</feature>
<keyword evidence="3" id="KW-1185">Reference proteome</keyword>
<name>A0A0B0P346_GOSAR</name>
<evidence type="ECO:0000313" key="3">
    <source>
        <dbReference type="Proteomes" id="UP000032142"/>
    </source>
</evidence>